<feature type="transmembrane region" description="Helical" evidence="11">
    <location>
        <begin position="107"/>
        <end position="130"/>
    </location>
</feature>
<keyword evidence="4" id="KW-1003">Cell membrane</keyword>
<dbReference type="InterPro" id="IPR047664">
    <property type="entry name" value="SWEET"/>
</dbReference>
<dbReference type="AlphaFoldDB" id="A0A8T2TP44"/>
<dbReference type="PANTHER" id="PTHR10791">
    <property type="entry name" value="RAG1-ACTIVATING PROTEIN 1"/>
    <property type="match status" value="1"/>
</dbReference>
<feature type="region of interest" description="Disordered" evidence="12">
    <location>
        <begin position="227"/>
        <end position="259"/>
    </location>
</feature>
<dbReference type="PANTHER" id="PTHR10791:SF30">
    <property type="entry name" value="SUGAR TRANSPORTER SWEET1"/>
    <property type="match status" value="1"/>
</dbReference>
<dbReference type="EMBL" id="CM035416">
    <property type="protein sequence ID" value="KAH7425137.1"/>
    <property type="molecule type" value="Genomic_DNA"/>
</dbReference>
<dbReference type="GO" id="GO:0051119">
    <property type="term" value="F:sugar transmembrane transporter activity"/>
    <property type="evidence" value="ECO:0007669"/>
    <property type="project" value="InterPro"/>
</dbReference>
<feature type="transmembrane region" description="Helical" evidence="11">
    <location>
        <begin position="48"/>
        <end position="67"/>
    </location>
</feature>
<comment type="function">
    <text evidence="11">Mediates both low-affinity uptake and efflux of sugar across the membrane.</text>
</comment>
<evidence type="ECO:0000256" key="2">
    <source>
        <dbReference type="ARBA" id="ARBA00007809"/>
    </source>
</evidence>
<sequence length="259" mass="28538">MALNHAEMLSRTIIGIIGNVVSFVLFLSPVPTFFKVVKWRSTRGFSGVPYVVMLMNSTLWIFYGLPVAVSHNILVSTINGIGAVLELIYISIFLIYANSRERRKITLLLLAVLSIFTIVVVCNMFLVDAMPRRAEIVGSLCIVAGIGMYAAPLTIMGNVIKSKSVKYMPLALSSAYFINGLCWCTYACIGLDIFLLIANGAGALLGASQLLLYAIYYGGIHPEDREKAKQDGHELEKITVQETKERSGDAERRNGKDNY</sequence>
<dbReference type="OrthoDB" id="409725at2759"/>
<evidence type="ECO:0000256" key="5">
    <source>
        <dbReference type="ARBA" id="ARBA00022597"/>
    </source>
</evidence>
<evidence type="ECO:0000256" key="1">
    <source>
        <dbReference type="ARBA" id="ARBA00004651"/>
    </source>
</evidence>
<evidence type="ECO:0000256" key="12">
    <source>
        <dbReference type="SAM" id="MobiDB-lite"/>
    </source>
</evidence>
<dbReference type="Proteomes" id="UP000825935">
    <property type="component" value="Chromosome 11"/>
</dbReference>
<comment type="caution">
    <text evidence="13">The sequence shown here is derived from an EMBL/GenBank/DDBJ whole genome shotgun (WGS) entry which is preliminary data.</text>
</comment>
<protein>
    <recommendedName>
        <fullName evidence="11">Bidirectional sugar transporter SWEET</fullName>
    </recommendedName>
</protein>
<dbReference type="OMA" id="DIFIMIC"/>
<evidence type="ECO:0000256" key="8">
    <source>
        <dbReference type="ARBA" id="ARBA00022989"/>
    </source>
</evidence>
<feature type="transmembrane region" description="Helical" evidence="11">
    <location>
        <begin position="12"/>
        <end position="36"/>
    </location>
</feature>
<evidence type="ECO:0000256" key="9">
    <source>
        <dbReference type="ARBA" id="ARBA00023136"/>
    </source>
</evidence>
<evidence type="ECO:0000256" key="11">
    <source>
        <dbReference type="RuleBase" id="RU910715"/>
    </source>
</evidence>
<evidence type="ECO:0000256" key="4">
    <source>
        <dbReference type="ARBA" id="ARBA00022475"/>
    </source>
</evidence>
<feature type="transmembrane region" description="Helical" evidence="11">
    <location>
        <begin position="176"/>
        <end position="197"/>
    </location>
</feature>
<keyword evidence="8 11" id="KW-1133">Transmembrane helix</keyword>
<name>A0A8T2TP44_CERRI</name>
<keyword evidence="6 11" id="KW-0812">Transmembrane</keyword>
<keyword evidence="7" id="KW-0677">Repeat</keyword>
<keyword evidence="3 11" id="KW-0813">Transport</keyword>
<feature type="transmembrane region" description="Helical" evidence="11">
    <location>
        <begin position="203"/>
        <end position="220"/>
    </location>
</feature>
<dbReference type="InterPro" id="IPR004316">
    <property type="entry name" value="SWEET_rpt"/>
</dbReference>
<keyword evidence="14" id="KW-1185">Reference proteome</keyword>
<comment type="subcellular location">
    <subcellularLocation>
        <location evidence="1 11">Cell membrane</location>
        <topology evidence="1 11">Multi-pass membrane protein</topology>
    </subcellularLocation>
</comment>
<dbReference type="FunFam" id="1.20.1280.290:FF:000002">
    <property type="entry name" value="Bidirectional sugar transporter SWEET"/>
    <property type="match status" value="1"/>
</dbReference>
<feature type="transmembrane region" description="Helical" evidence="11">
    <location>
        <begin position="136"/>
        <end position="155"/>
    </location>
</feature>
<evidence type="ECO:0000256" key="3">
    <source>
        <dbReference type="ARBA" id="ARBA00022448"/>
    </source>
</evidence>
<dbReference type="Pfam" id="PF03083">
    <property type="entry name" value="MtN3_slv"/>
    <property type="match status" value="2"/>
</dbReference>
<accession>A0A8T2TP44</accession>
<dbReference type="GO" id="GO:0005886">
    <property type="term" value="C:plasma membrane"/>
    <property type="evidence" value="ECO:0007669"/>
    <property type="project" value="UniProtKB-SubCell"/>
</dbReference>
<organism evidence="13 14">
    <name type="scientific">Ceratopteris richardii</name>
    <name type="common">Triangle waterfern</name>
    <dbReference type="NCBI Taxonomy" id="49495"/>
    <lineage>
        <taxon>Eukaryota</taxon>
        <taxon>Viridiplantae</taxon>
        <taxon>Streptophyta</taxon>
        <taxon>Embryophyta</taxon>
        <taxon>Tracheophyta</taxon>
        <taxon>Polypodiopsida</taxon>
        <taxon>Polypodiidae</taxon>
        <taxon>Polypodiales</taxon>
        <taxon>Pteridineae</taxon>
        <taxon>Pteridaceae</taxon>
        <taxon>Parkerioideae</taxon>
        <taxon>Ceratopteris</taxon>
    </lineage>
</organism>
<dbReference type="Gene3D" id="1.20.1280.290">
    <property type="match status" value="2"/>
</dbReference>
<dbReference type="FunFam" id="1.20.1280.290:FF:000001">
    <property type="entry name" value="Bidirectional sugar transporter SWEET"/>
    <property type="match status" value="1"/>
</dbReference>
<comment type="similarity">
    <text evidence="2 11">Belongs to the SWEET sugar transporter family.</text>
</comment>
<feature type="transmembrane region" description="Helical" evidence="11">
    <location>
        <begin position="73"/>
        <end position="95"/>
    </location>
</feature>
<keyword evidence="9 11" id="KW-0472">Membrane</keyword>
<proteinExistence type="inferred from homology"/>
<evidence type="ECO:0000313" key="13">
    <source>
        <dbReference type="EMBL" id="KAH7425137.1"/>
    </source>
</evidence>
<evidence type="ECO:0000313" key="14">
    <source>
        <dbReference type="Proteomes" id="UP000825935"/>
    </source>
</evidence>
<evidence type="ECO:0000256" key="7">
    <source>
        <dbReference type="ARBA" id="ARBA00022737"/>
    </source>
</evidence>
<reference evidence="13" key="1">
    <citation type="submission" date="2021-08" db="EMBL/GenBank/DDBJ databases">
        <title>WGS assembly of Ceratopteris richardii.</title>
        <authorList>
            <person name="Marchant D.B."/>
            <person name="Chen G."/>
            <person name="Jenkins J."/>
            <person name="Shu S."/>
            <person name="Leebens-Mack J."/>
            <person name="Grimwood J."/>
            <person name="Schmutz J."/>
            <person name="Soltis P."/>
            <person name="Soltis D."/>
            <person name="Chen Z.-H."/>
        </authorList>
    </citation>
    <scope>NUCLEOTIDE SEQUENCE</scope>
    <source>
        <strain evidence="13">Whitten #5841</strain>
        <tissue evidence="13">Leaf</tissue>
    </source>
</reference>
<gene>
    <name evidence="13" type="ORF">KP509_11G041300</name>
</gene>
<evidence type="ECO:0000256" key="10">
    <source>
        <dbReference type="ARBA" id="ARBA00037238"/>
    </source>
</evidence>
<keyword evidence="5 11" id="KW-0762">Sugar transport</keyword>
<evidence type="ECO:0000256" key="6">
    <source>
        <dbReference type="ARBA" id="ARBA00022692"/>
    </source>
</evidence>
<comment type="function">
    <text evidence="10">Mediates both low-affinity uptake and efflux of sugar across the plasma membrane.</text>
</comment>